<gene>
    <name evidence="1" type="ORF">MKW94_007534</name>
    <name evidence="2" type="ORF">MKW94_009580</name>
    <name evidence="3" type="ORF">MKW94_025184</name>
</gene>
<sequence length="59" mass="7026">MYRKELCSVLLKDPDQNESSAGEEKEKGTRKLKWHKVLWTIKDLDRKWLLLQKPLSSLD</sequence>
<proteinExistence type="predicted"/>
<comment type="caution">
    <text evidence="2">The sequence shown here is derived from an EMBL/GenBank/DDBJ whole genome shotgun (WGS) entry which is preliminary data.</text>
</comment>
<dbReference type="EMBL" id="JAJJMA010021137">
    <property type="protein sequence ID" value="MCL7023340.1"/>
    <property type="molecule type" value="Genomic_DNA"/>
</dbReference>
<evidence type="ECO:0000313" key="1">
    <source>
        <dbReference type="EMBL" id="MCL7023340.1"/>
    </source>
</evidence>
<organism evidence="2 4">
    <name type="scientific">Papaver nudicaule</name>
    <name type="common">Iceland poppy</name>
    <dbReference type="NCBI Taxonomy" id="74823"/>
    <lineage>
        <taxon>Eukaryota</taxon>
        <taxon>Viridiplantae</taxon>
        <taxon>Streptophyta</taxon>
        <taxon>Embryophyta</taxon>
        <taxon>Tracheophyta</taxon>
        <taxon>Spermatophyta</taxon>
        <taxon>Magnoliopsida</taxon>
        <taxon>Ranunculales</taxon>
        <taxon>Papaveraceae</taxon>
        <taxon>Papaveroideae</taxon>
        <taxon>Papaver</taxon>
    </lineage>
</organism>
<evidence type="ECO:0000313" key="3">
    <source>
        <dbReference type="EMBL" id="MCL7046070.1"/>
    </source>
</evidence>
<dbReference type="EMBL" id="JAJJMA010042127">
    <property type="protein sequence ID" value="MCL7025154.1"/>
    <property type="molecule type" value="Genomic_DNA"/>
</dbReference>
<evidence type="ECO:0000313" key="2">
    <source>
        <dbReference type="EMBL" id="MCL7025154.1"/>
    </source>
</evidence>
<protein>
    <submittedName>
        <fullName evidence="2">Uncharacterized protein</fullName>
    </submittedName>
</protein>
<dbReference type="AlphaFoldDB" id="A0AA41RVN2"/>
<dbReference type="Proteomes" id="UP001177140">
    <property type="component" value="Unassembled WGS sequence"/>
</dbReference>
<accession>A0AA41RVN2</accession>
<name>A0AA41RVN2_PAPNU</name>
<dbReference type="InterPro" id="IPR023319">
    <property type="entry name" value="Tex-like_HTH_dom_sf"/>
</dbReference>
<evidence type="ECO:0000313" key="4">
    <source>
        <dbReference type="Proteomes" id="UP001177140"/>
    </source>
</evidence>
<dbReference type="Gene3D" id="1.10.10.650">
    <property type="entry name" value="RuvA domain 2-like"/>
    <property type="match status" value="1"/>
</dbReference>
<dbReference type="EMBL" id="JAJJMA010277006">
    <property type="protein sequence ID" value="MCL7046070.1"/>
    <property type="molecule type" value="Genomic_DNA"/>
</dbReference>
<reference evidence="2" key="1">
    <citation type="submission" date="2022-03" db="EMBL/GenBank/DDBJ databases">
        <title>A functionally conserved STORR gene fusion in Papaver species that diverged 16.8 million years ago.</title>
        <authorList>
            <person name="Catania T."/>
        </authorList>
    </citation>
    <scope>NUCLEOTIDE SEQUENCE</scope>
    <source>
        <strain evidence="2">S-191538</strain>
    </source>
</reference>
<keyword evidence="4" id="KW-1185">Reference proteome</keyword>
<feature type="non-terminal residue" evidence="2">
    <location>
        <position position="1"/>
    </location>
</feature>